<dbReference type="RefSeq" id="WP_119359236.1">
    <property type="nucleotide sequence ID" value="NZ_QWKZ01000011.1"/>
</dbReference>
<comment type="similarity">
    <text evidence="7">Belongs to the binding-protein-dependent transport system permease family.</text>
</comment>
<dbReference type="InterPro" id="IPR050366">
    <property type="entry name" value="BP-dependent_transpt_permease"/>
</dbReference>
<evidence type="ECO:0000256" key="3">
    <source>
        <dbReference type="ARBA" id="ARBA00022475"/>
    </source>
</evidence>
<feature type="transmembrane region" description="Helical" evidence="7">
    <location>
        <begin position="78"/>
        <end position="103"/>
    </location>
</feature>
<sequence length="278" mass="29044">MGRENQRKWRRLPLSLRLGACLIGLVLLMALAAALNPTDPNATTPNRLAPVFSEGHPLGTDILGRDTLARVLAGAQNALYVGLVAVGIGLSLGMALGVLAGYVGGWLDQVLSVLLEALYALPALLLALLLAAVFSPGITTSMVAIGLAAVPAFARVARAGVLAVRNLPYVEAARALGMGGGRIVLRHILPNILGPLVVQASLAFAVAILAEAALSYLGLGTQPPDPSWGRMLREAQSYQELTPYPVVFPGLAIGLAVLGFNLLGDGLRDYLDPRRQGR</sequence>
<dbReference type="OrthoDB" id="9779825at2"/>
<protein>
    <submittedName>
        <fullName evidence="9">Glutathione transport system permease protein GsiD</fullName>
    </submittedName>
</protein>
<proteinExistence type="inferred from homology"/>
<accession>A0A399EYX3</accession>
<evidence type="ECO:0000313" key="9">
    <source>
        <dbReference type="EMBL" id="RIH88596.1"/>
    </source>
</evidence>
<dbReference type="Gene3D" id="1.10.3720.10">
    <property type="entry name" value="MetI-like"/>
    <property type="match status" value="1"/>
</dbReference>
<keyword evidence="6 7" id="KW-0472">Membrane</keyword>
<evidence type="ECO:0000256" key="4">
    <source>
        <dbReference type="ARBA" id="ARBA00022692"/>
    </source>
</evidence>
<evidence type="ECO:0000256" key="1">
    <source>
        <dbReference type="ARBA" id="ARBA00004651"/>
    </source>
</evidence>
<evidence type="ECO:0000256" key="6">
    <source>
        <dbReference type="ARBA" id="ARBA00023136"/>
    </source>
</evidence>
<evidence type="ECO:0000256" key="5">
    <source>
        <dbReference type="ARBA" id="ARBA00022989"/>
    </source>
</evidence>
<dbReference type="SUPFAM" id="SSF161098">
    <property type="entry name" value="MetI-like"/>
    <property type="match status" value="1"/>
</dbReference>
<feature type="transmembrane region" description="Helical" evidence="7">
    <location>
        <begin position="192"/>
        <end position="219"/>
    </location>
</feature>
<dbReference type="PROSITE" id="PS50928">
    <property type="entry name" value="ABC_TM1"/>
    <property type="match status" value="1"/>
</dbReference>
<dbReference type="AlphaFoldDB" id="A0A399EYX3"/>
<dbReference type="GO" id="GO:0055085">
    <property type="term" value="P:transmembrane transport"/>
    <property type="evidence" value="ECO:0007669"/>
    <property type="project" value="InterPro"/>
</dbReference>
<feature type="transmembrane region" description="Helical" evidence="7">
    <location>
        <begin position="110"/>
        <end position="132"/>
    </location>
</feature>
<gene>
    <name evidence="9" type="primary">gsiD_1</name>
    <name evidence="9" type="ORF">Mlute_00557</name>
</gene>
<keyword evidence="2 7" id="KW-0813">Transport</keyword>
<name>A0A399EYX3_9DEIN</name>
<comment type="subcellular location">
    <subcellularLocation>
        <location evidence="1 7">Cell membrane</location>
        <topology evidence="1 7">Multi-pass membrane protein</topology>
    </subcellularLocation>
</comment>
<dbReference type="EMBL" id="QWKZ01000011">
    <property type="protein sequence ID" value="RIH88596.1"/>
    <property type="molecule type" value="Genomic_DNA"/>
</dbReference>
<dbReference type="InterPro" id="IPR000515">
    <property type="entry name" value="MetI-like"/>
</dbReference>
<keyword evidence="5 7" id="KW-1133">Transmembrane helix</keyword>
<evidence type="ECO:0000259" key="8">
    <source>
        <dbReference type="PROSITE" id="PS50928"/>
    </source>
</evidence>
<feature type="domain" description="ABC transmembrane type-1" evidence="8">
    <location>
        <begin position="75"/>
        <end position="264"/>
    </location>
</feature>
<dbReference type="PANTHER" id="PTHR43386:SF25">
    <property type="entry name" value="PEPTIDE ABC TRANSPORTER PERMEASE PROTEIN"/>
    <property type="match status" value="1"/>
</dbReference>
<dbReference type="GO" id="GO:0005886">
    <property type="term" value="C:plasma membrane"/>
    <property type="evidence" value="ECO:0007669"/>
    <property type="project" value="UniProtKB-SubCell"/>
</dbReference>
<feature type="transmembrane region" description="Helical" evidence="7">
    <location>
        <begin position="246"/>
        <end position="264"/>
    </location>
</feature>
<dbReference type="Pfam" id="PF00528">
    <property type="entry name" value="BPD_transp_1"/>
    <property type="match status" value="1"/>
</dbReference>
<reference evidence="9 10" key="1">
    <citation type="submission" date="2018-08" db="EMBL/GenBank/DDBJ databases">
        <title>Meiothermus luteus KCTC 52599 genome sequencing project.</title>
        <authorList>
            <person name="Da Costa M.S."/>
            <person name="Albuquerque L."/>
            <person name="Raposo P."/>
            <person name="Froufe H.J.C."/>
            <person name="Barroso C.S."/>
            <person name="Egas C."/>
        </authorList>
    </citation>
    <scope>NUCLEOTIDE SEQUENCE [LARGE SCALE GENOMIC DNA]</scope>
    <source>
        <strain evidence="9 10">KCTC 52599</strain>
    </source>
</reference>
<dbReference type="CDD" id="cd06261">
    <property type="entry name" value="TM_PBP2"/>
    <property type="match status" value="1"/>
</dbReference>
<dbReference type="PANTHER" id="PTHR43386">
    <property type="entry name" value="OLIGOPEPTIDE TRANSPORT SYSTEM PERMEASE PROTEIN APPC"/>
    <property type="match status" value="1"/>
</dbReference>
<comment type="caution">
    <text evidence="9">The sequence shown here is derived from an EMBL/GenBank/DDBJ whole genome shotgun (WGS) entry which is preliminary data.</text>
</comment>
<feature type="transmembrane region" description="Helical" evidence="7">
    <location>
        <begin position="138"/>
        <end position="157"/>
    </location>
</feature>
<keyword evidence="3" id="KW-1003">Cell membrane</keyword>
<evidence type="ECO:0000256" key="7">
    <source>
        <dbReference type="RuleBase" id="RU363032"/>
    </source>
</evidence>
<keyword evidence="10" id="KW-1185">Reference proteome</keyword>
<evidence type="ECO:0000256" key="2">
    <source>
        <dbReference type="ARBA" id="ARBA00022448"/>
    </source>
</evidence>
<evidence type="ECO:0000313" key="10">
    <source>
        <dbReference type="Proteomes" id="UP000265800"/>
    </source>
</evidence>
<keyword evidence="4 7" id="KW-0812">Transmembrane</keyword>
<dbReference type="Proteomes" id="UP000265800">
    <property type="component" value="Unassembled WGS sequence"/>
</dbReference>
<organism evidence="9 10">
    <name type="scientific">Meiothermus luteus</name>
    <dbReference type="NCBI Taxonomy" id="2026184"/>
    <lineage>
        <taxon>Bacteria</taxon>
        <taxon>Thermotogati</taxon>
        <taxon>Deinococcota</taxon>
        <taxon>Deinococci</taxon>
        <taxon>Thermales</taxon>
        <taxon>Thermaceae</taxon>
        <taxon>Meiothermus</taxon>
    </lineage>
</organism>
<dbReference type="InterPro" id="IPR035906">
    <property type="entry name" value="MetI-like_sf"/>
</dbReference>